<evidence type="ECO:0000256" key="9">
    <source>
        <dbReference type="SAM" id="Phobius"/>
    </source>
</evidence>
<dbReference type="EnsemblBacteria" id="AAO90966">
    <property type="protein sequence ID" value="AAO90966"/>
    <property type="gene ID" value="CBU_1469"/>
</dbReference>
<feature type="transmembrane region" description="Helical" evidence="9">
    <location>
        <begin position="68"/>
        <end position="89"/>
    </location>
</feature>
<keyword evidence="4 9" id="KW-0812">Transmembrane</keyword>
<dbReference type="PANTHER" id="PTHR37484">
    <property type="entry name" value="ROD SHAPE-DETERMINING PROTEIN MRED"/>
    <property type="match status" value="1"/>
</dbReference>
<evidence type="ECO:0000256" key="1">
    <source>
        <dbReference type="ARBA" id="ARBA00004651"/>
    </source>
</evidence>
<dbReference type="KEGG" id="cbu:CBU_1469"/>
<dbReference type="NCBIfam" id="TIGR03426">
    <property type="entry name" value="shape_MreD"/>
    <property type="match status" value="1"/>
</dbReference>
<evidence type="ECO:0000256" key="5">
    <source>
        <dbReference type="ARBA" id="ARBA00022960"/>
    </source>
</evidence>
<dbReference type="RefSeq" id="WP_010958247.1">
    <property type="nucleotide sequence ID" value="NC_002971.4"/>
</dbReference>
<dbReference type="InterPro" id="IPR026034">
    <property type="entry name" value="MreD_proteobac"/>
</dbReference>
<keyword evidence="8" id="KW-0997">Cell inner membrane</keyword>
<feature type="transmembrane region" description="Helical" evidence="9">
    <location>
        <begin position="101"/>
        <end position="122"/>
    </location>
</feature>
<feature type="transmembrane region" description="Helical" evidence="9">
    <location>
        <begin position="134"/>
        <end position="152"/>
    </location>
</feature>
<dbReference type="PIRSF" id="PIRSF018472">
    <property type="entry name" value="MreD_proteobac"/>
    <property type="match status" value="1"/>
</dbReference>
<evidence type="ECO:0000256" key="6">
    <source>
        <dbReference type="ARBA" id="ARBA00022989"/>
    </source>
</evidence>
<dbReference type="HOGENOM" id="CLU_119315_0_0_6"/>
<evidence type="ECO:0000256" key="8">
    <source>
        <dbReference type="PIRNR" id="PIRNR018472"/>
    </source>
</evidence>
<feature type="transmembrane region" description="Helical" evidence="9">
    <location>
        <begin position="40"/>
        <end position="62"/>
    </location>
</feature>
<dbReference type="Pfam" id="PF04093">
    <property type="entry name" value="MreD"/>
    <property type="match status" value="1"/>
</dbReference>
<dbReference type="PATRIC" id="fig|227377.7.peg.1470"/>
<reference evidence="10 11" key="2">
    <citation type="journal article" date="2009" name="Infect. Immun.">
        <title>Comparative genomics reveal extensive transposon-mediated genomic plasticity and diversity among potential effector proteins within the genus Coxiella.</title>
        <authorList>
            <person name="Beare P.A."/>
            <person name="Unsworth N."/>
            <person name="Andoh M."/>
            <person name="Voth D.E."/>
            <person name="Omsland A."/>
            <person name="Gilk S.D."/>
            <person name="Williams K.P."/>
            <person name="Sobral B.W."/>
            <person name="Kupko J.J.III."/>
            <person name="Porcella S.F."/>
            <person name="Samuel J.E."/>
            <person name="Heinzen R.A."/>
        </authorList>
    </citation>
    <scope>NUCLEOTIDE SEQUENCE [LARGE SCALE GENOMIC DNA]</scope>
    <source>
        <strain evidence="11">RSA 493 / Nine Mile phase I</strain>
    </source>
</reference>
<keyword evidence="7 8" id="KW-0472">Membrane</keyword>
<sequence>MEGNYAKDVLAIGLTLIMAMMLTILPLPAWAVWYQPAWIFMVLLFWMIALPYRVGIGAAFIWGLLFDLLSGTILGQHALIFTIIAYFIIRFQTPLRSLPNWQQMILVFIATAVYLALQYWIMAMADASPETAKYWLPLMSTTLLWPWVRVLLKDYQSRFRLG</sequence>
<name>Q83BN4_COXBU</name>
<evidence type="ECO:0000256" key="2">
    <source>
        <dbReference type="ARBA" id="ARBA00007776"/>
    </source>
</evidence>
<evidence type="ECO:0000313" key="11">
    <source>
        <dbReference type="Proteomes" id="UP000002671"/>
    </source>
</evidence>
<comment type="similarity">
    <text evidence="2 8">Belongs to the MreD family.</text>
</comment>
<comment type="subcellular location">
    <subcellularLocation>
        <location evidence="8">Cell inner membrane</location>
    </subcellularLocation>
    <subcellularLocation>
        <location evidence="1">Cell membrane</location>
        <topology evidence="1">Multi-pass membrane protein</topology>
    </subcellularLocation>
</comment>
<dbReference type="PANTHER" id="PTHR37484:SF1">
    <property type="entry name" value="ROD SHAPE-DETERMINING PROTEIN MRED"/>
    <property type="match status" value="1"/>
</dbReference>
<protein>
    <recommendedName>
        <fullName evidence="8">Rod shape-determining protein MreD</fullName>
    </recommendedName>
</protein>
<reference evidence="10 11" key="1">
    <citation type="journal article" date="2003" name="Proc. Natl. Acad. Sci. U.S.A.">
        <title>Complete genome sequence of the Q-fever pathogen, Coxiella burnetii.</title>
        <authorList>
            <person name="Seshadri R."/>
            <person name="Paulsen I.T."/>
            <person name="Eisen J.A."/>
            <person name="Read T.D."/>
            <person name="Nelson K.E."/>
            <person name="Nelson W.C."/>
            <person name="Ward N.L."/>
            <person name="Tettelin H."/>
            <person name="Davidsen T.M."/>
            <person name="Beanan M.J."/>
            <person name="Deboy R.T."/>
            <person name="Daugherty S.C."/>
            <person name="Brinkac L.M."/>
            <person name="Madupu R."/>
            <person name="Dodson R.J."/>
            <person name="Khouri H.M."/>
            <person name="Lee K.H."/>
            <person name="Carty H.A."/>
            <person name="Scanlan D."/>
            <person name="Heinzen R.A."/>
            <person name="Thompson H.A."/>
            <person name="Samuel J.E."/>
            <person name="Fraser C.M."/>
            <person name="Heidelberg J.F."/>
        </authorList>
    </citation>
    <scope>NUCLEOTIDE SEQUENCE [LARGE SCALE GENOMIC DNA]</scope>
    <source>
        <strain evidence="11">RSA 493 / Nine Mile phase I</strain>
    </source>
</reference>
<evidence type="ECO:0000313" key="10">
    <source>
        <dbReference type="EMBL" id="AAO90966.1"/>
    </source>
</evidence>
<keyword evidence="6 9" id="KW-1133">Transmembrane helix</keyword>
<dbReference type="GeneID" id="1209379"/>
<gene>
    <name evidence="10" type="primary">mreD</name>
    <name evidence="10" type="ordered locus">CBU_1469</name>
</gene>
<dbReference type="Proteomes" id="UP000002671">
    <property type="component" value="Chromosome"/>
</dbReference>
<dbReference type="RefSeq" id="NP_820452.1">
    <property type="nucleotide sequence ID" value="NC_002971.4"/>
</dbReference>
<dbReference type="eggNOG" id="COG2891">
    <property type="taxonomic scope" value="Bacteria"/>
</dbReference>
<dbReference type="InterPro" id="IPR007227">
    <property type="entry name" value="Cell_shape_determining_MreD"/>
</dbReference>
<proteinExistence type="inferred from homology"/>
<dbReference type="GO" id="GO:0008360">
    <property type="term" value="P:regulation of cell shape"/>
    <property type="evidence" value="ECO:0000318"/>
    <property type="project" value="GO_Central"/>
</dbReference>
<dbReference type="STRING" id="227377.CBU_1469"/>
<dbReference type="GO" id="GO:0005886">
    <property type="term" value="C:plasma membrane"/>
    <property type="evidence" value="ECO:0000318"/>
    <property type="project" value="GO_Central"/>
</dbReference>
<keyword evidence="5 8" id="KW-0133">Cell shape</keyword>
<accession>Q83BN4</accession>
<evidence type="ECO:0000256" key="4">
    <source>
        <dbReference type="ARBA" id="ARBA00022692"/>
    </source>
</evidence>
<dbReference type="AlphaFoldDB" id="Q83BN4"/>
<keyword evidence="11" id="KW-1185">Reference proteome</keyword>
<feature type="transmembrane region" description="Helical" evidence="9">
    <location>
        <begin position="12"/>
        <end position="33"/>
    </location>
</feature>
<dbReference type="OrthoDB" id="6647425at2"/>
<organism evidence="10 11">
    <name type="scientific">Coxiella burnetii (strain RSA 493 / Nine Mile phase I)</name>
    <dbReference type="NCBI Taxonomy" id="227377"/>
    <lineage>
        <taxon>Bacteria</taxon>
        <taxon>Pseudomonadati</taxon>
        <taxon>Pseudomonadota</taxon>
        <taxon>Gammaproteobacteria</taxon>
        <taxon>Legionellales</taxon>
        <taxon>Coxiellaceae</taxon>
        <taxon>Coxiella</taxon>
    </lineage>
</organism>
<evidence type="ECO:0000256" key="3">
    <source>
        <dbReference type="ARBA" id="ARBA00022475"/>
    </source>
</evidence>
<dbReference type="EMBL" id="AE016828">
    <property type="protein sequence ID" value="AAO90966.1"/>
    <property type="molecule type" value="Genomic_DNA"/>
</dbReference>
<evidence type="ECO:0000256" key="7">
    <source>
        <dbReference type="ARBA" id="ARBA00023136"/>
    </source>
</evidence>
<keyword evidence="3 8" id="KW-1003">Cell membrane</keyword>
<comment type="function">
    <text evidence="8">Involved in formation of the rod shape of the cell. May also contribute to regulation of formation of penicillin-binding proteins.</text>
</comment>